<feature type="compositionally biased region" description="Low complexity" evidence="1">
    <location>
        <begin position="7"/>
        <end position="22"/>
    </location>
</feature>
<organism evidence="2 3">
    <name type="scientific">Symbiodinium microadriaticum</name>
    <name type="common">Dinoflagellate</name>
    <name type="synonym">Zooxanthella microadriatica</name>
    <dbReference type="NCBI Taxonomy" id="2951"/>
    <lineage>
        <taxon>Eukaryota</taxon>
        <taxon>Sar</taxon>
        <taxon>Alveolata</taxon>
        <taxon>Dinophyceae</taxon>
        <taxon>Suessiales</taxon>
        <taxon>Symbiodiniaceae</taxon>
        <taxon>Symbiodinium</taxon>
    </lineage>
</organism>
<comment type="caution">
    <text evidence="2">The sequence shown here is derived from an EMBL/GenBank/DDBJ whole genome shotgun (WGS) entry which is preliminary data.</text>
</comment>
<dbReference type="EMBL" id="LSRX01000131">
    <property type="protein sequence ID" value="OLQ07825.1"/>
    <property type="molecule type" value="Genomic_DNA"/>
</dbReference>
<dbReference type="OrthoDB" id="687730at2759"/>
<keyword evidence="3" id="KW-1185">Reference proteome</keyword>
<feature type="compositionally biased region" description="Low complexity" evidence="1">
    <location>
        <begin position="58"/>
        <end position="72"/>
    </location>
</feature>
<feature type="compositionally biased region" description="Basic and acidic residues" evidence="1">
    <location>
        <begin position="76"/>
        <end position="127"/>
    </location>
</feature>
<evidence type="ECO:0000313" key="3">
    <source>
        <dbReference type="Proteomes" id="UP000186817"/>
    </source>
</evidence>
<feature type="region of interest" description="Disordered" evidence="1">
    <location>
        <begin position="1"/>
        <end position="250"/>
    </location>
</feature>
<dbReference type="Proteomes" id="UP000186817">
    <property type="component" value="Unassembled WGS sequence"/>
</dbReference>
<evidence type="ECO:0000313" key="2">
    <source>
        <dbReference type="EMBL" id="OLQ07825.1"/>
    </source>
</evidence>
<feature type="compositionally biased region" description="Basic and acidic residues" evidence="1">
    <location>
        <begin position="203"/>
        <end position="236"/>
    </location>
</feature>
<proteinExistence type="predicted"/>
<protein>
    <submittedName>
        <fullName evidence="2">Uncharacterized protein</fullName>
    </submittedName>
</protein>
<feature type="compositionally biased region" description="Basic and acidic residues" evidence="1">
    <location>
        <begin position="158"/>
        <end position="176"/>
    </location>
</feature>
<gene>
    <name evidence="2" type="ORF">AK812_SmicGene8764</name>
</gene>
<dbReference type="AlphaFoldDB" id="A0A1Q9EK79"/>
<reference evidence="2 3" key="1">
    <citation type="submission" date="2016-02" db="EMBL/GenBank/DDBJ databases">
        <title>Genome analysis of coral dinoflagellate symbionts highlights evolutionary adaptations to a symbiotic lifestyle.</title>
        <authorList>
            <person name="Aranda M."/>
            <person name="Li Y."/>
            <person name="Liew Y.J."/>
            <person name="Baumgarten S."/>
            <person name="Simakov O."/>
            <person name="Wilson M."/>
            <person name="Piel J."/>
            <person name="Ashoor H."/>
            <person name="Bougouffa S."/>
            <person name="Bajic V.B."/>
            <person name="Ryu T."/>
            <person name="Ravasi T."/>
            <person name="Bayer T."/>
            <person name="Micklem G."/>
            <person name="Kim H."/>
            <person name="Bhak J."/>
            <person name="Lajeunesse T.C."/>
            <person name="Voolstra C.R."/>
        </authorList>
    </citation>
    <scope>NUCLEOTIDE SEQUENCE [LARGE SCALE GENOMIC DNA]</scope>
    <source>
        <strain evidence="2 3">CCMP2467</strain>
    </source>
</reference>
<accession>A0A1Q9EK79</accession>
<name>A0A1Q9EK79_SYMMI</name>
<evidence type="ECO:0000256" key="1">
    <source>
        <dbReference type="SAM" id="MobiDB-lite"/>
    </source>
</evidence>
<sequence length="250" mass="26890">MPHARSDSPSSYSSYATSSDSSALRRKLQTAIANQNGGKSSRPDAKEKKKGSSKTTLPQRPATPAAAKAPQADEIENLREMLVEKQQEMAEEKNPDRKKDLTKDLEILKQWLKDKEQKAETGKDVKGGKASKGKAQAAVTKTTKHQVNDGSSGPAQKKQAEAPCQKDGKNKEEAKKVSKHPKKDTKDKAQKAGGKTPKAPKTSAKESKPPAADVKAEAKRLKKTPDIQEASTKEETAEATGSILAPLQAT</sequence>